<reference evidence="1" key="1">
    <citation type="journal article" date="2018" name="Genome Biol.">
        <title>SKESA: strategic k-mer extension for scrupulous assemblies.</title>
        <authorList>
            <person name="Souvorov A."/>
            <person name="Agarwala R."/>
            <person name="Lipman D.J."/>
        </authorList>
    </citation>
    <scope>NUCLEOTIDE SEQUENCE</scope>
    <source>
        <strain evidence="1">O50</strain>
    </source>
</reference>
<dbReference type="AlphaFoldDB" id="A0A8H9Q9Z0"/>
<evidence type="ECO:0008006" key="2">
    <source>
        <dbReference type="Google" id="ProtNLM"/>
    </source>
</evidence>
<evidence type="ECO:0000313" key="1">
    <source>
        <dbReference type="EMBL" id="HAT3896936.1"/>
    </source>
</evidence>
<gene>
    <name evidence="1" type="ORF">I9Y29_001347</name>
</gene>
<sequence length="145" mass="16203">MELEKVKSLLPETVLDIAGLIGFPATALLIKALGGTTIPFGKGVRAVGARRMGLLRDAVGEENTFILTKHFGGLPPVYLPRCDRALRELRNRSFIVEFEALREQGLSSLRLMTELCPKYGFSDRFGWELLASQKVRDLHKQDSLF</sequence>
<comment type="caution">
    <text evidence="1">The sequence shown here is derived from an EMBL/GenBank/DDBJ whole genome shotgun (WGS) entry which is preliminary data.</text>
</comment>
<proteinExistence type="predicted"/>
<dbReference type="RefSeq" id="WP_003030373.1">
    <property type="nucleotide sequence ID" value="NZ_JAQHZD010000028.1"/>
</dbReference>
<protein>
    <recommendedName>
        <fullName evidence="2">Mor transcription activator domain-containing protein</fullName>
    </recommendedName>
</protein>
<name>A0A8H9Q9Z0_CITFR</name>
<dbReference type="SUPFAM" id="SSF46689">
    <property type="entry name" value="Homeodomain-like"/>
    <property type="match status" value="1"/>
</dbReference>
<dbReference type="EMBL" id="DACSXJ010000006">
    <property type="protein sequence ID" value="HAT3896936.1"/>
    <property type="molecule type" value="Genomic_DNA"/>
</dbReference>
<accession>A0A8H9Q9Z0</accession>
<dbReference type="InterPro" id="IPR009057">
    <property type="entry name" value="Homeodomain-like_sf"/>
</dbReference>
<dbReference type="Proteomes" id="UP000855471">
    <property type="component" value="Unassembled WGS sequence"/>
</dbReference>
<organism evidence="1">
    <name type="scientific">Citrobacter freundii</name>
    <dbReference type="NCBI Taxonomy" id="546"/>
    <lineage>
        <taxon>Bacteria</taxon>
        <taxon>Pseudomonadati</taxon>
        <taxon>Pseudomonadota</taxon>
        <taxon>Gammaproteobacteria</taxon>
        <taxon>Enterobacterales</taxon>
        <taxon>Enterobacteriaceae</taxon>
        <taxon>Citrobacter</taxon>
        <taxon>Citrobacter freundii complex</taxon>
    </lineage>
</organism>
<reference evidence="1" key="2">
    <citation type="submission" date="2020-09" db="EMBL/GenBank/DDBJ databases">
        <authorList>
            <consortium name="NCBI Pathogen Detection Project"/>
        </authorList>
    </citation>
    <scope>NUCLEOTIDE SEQUENCE</scope>
    <source>
        <strain evidence="1">O50</strain>
    </source>
</reference>